<evidence type="ECO:0000313" key="2">
    <source>
        <dbReference type="Proteomes" id="UP000054785"/>
    </source>
</evidence>
<dbReference type="InterPro" id="IPR057079">
    <property type="entry name" value="IcmW-like"/>
</dbReference>
<dbReference type="InterPro" id="IPR049919">
    <property type="entry name" value="IcmW"/>
</dbReference>
<accession>A0A0W0TLP1</accession>
<organism evidence="1 2">
    <name type="scientific">Legionella geestiana</name>
    <dbReference type="NCBI Taxonomy" id="45065"/>
    <lineage>
        <taxon>Bacteria</taxon>
        <taxon>Pseudomonadati</taxon>
        <taxon>Pseudomonadota</taxon>
        <taxon>Gammaproteobacteria</taxon>
        <taxon>Legionellales</taxon>
        <taxon>Legionellaceae</taxon>
        <taxon>Legionella</taxon>
    </lineage>
</organism>
<proteinExistence type="predicted"/>
<dbReference type="NCBIfam" id="NF038222">
    <property type="entry name" value="IcmW_IVB"/>
    <property type="match status" value="1"/>
</dbReference>
<dbReference type="Pfam" id="PF23130">
    <property type="entry name" value="IcmW"/>
    <property type="match status" value="1"/>
</dbReference>
<reference evidence="1 2" key="1">
    <citation type="submission" date="2015-11" db="EMBL/GenBank/DDBJ databases">
        <title>Genomic analysis of 38 Legionella species identifies large and diverse effector repertoires.</title>
        <authorList>
            <person name="Burstein D."/>
            <person name="Amaro F."/>
            <person name="Zusman T."/>
            <person name="Lifshitz Z."/>
            <person name="Cohen O."/>
            <person name="Gilbert J.A."/>
            <person name="Pupko T."/>
            <person name="Shuman H.A."/>
            <person name="Segal G."/>
        </authorList>
    </citation>
    <scope>NUCLEOTIDE SEQUENCE [LARGE SCALE GENOMIC DNA]</scope>
    <source>
        <strain evidence="1 2">ATCC 49504</strain>
    </source>
</reference>
<dbReference type="STRING" id="45065.Lgee_2209"/>
<evidence type="ECO:0000313" key="1">
    <source>
        <dbReference type="EMBL" id="KTC96526.1"/>
    </source>
</evidence>
<dbReference type="OrthoDB" id="5641173at2"/>
<sequence>MPDLSHEGSCQYWYEYVDPMIYRVITFMESVEEWTADGNPELEEAIAKLGKALDDIEKVDMSSLGHEDDFVRLVGNIKTGRGLRLLQAIDMVHPGSASRVLVHAEEKTLGSHDAAGFFLKRNIVFERLRLLGRVFCEYRLNLVQRALEGEE</sequence>
<dbReference type="Proteomes" id="UP000054785">
    <property type="component" value="Unassembled WGS sequence"/>
</dbReference>
<comment type="caution">
    <text evidence="1">The sequence shown here is derived from an EMBL/GenBank/DDBJ whole genome shotgun (WGS) entry which is preliminary data.</text>
</comment>
<keyword evidence="2" id="KW-1185">Reference proteome</keyword>
<dbReference type="EMBL" id="LNYC01000074">
    <property type="protein sequence ID" value="KTC96526.1"/>
    <property type="molecule type" value="Genomic_DNA"/>
</dbReference>
<dbReference type="RefSeq" id="WP_028387261.1">
    <property type="nucleotide sequence ID" value="NZ_CAAAHN010000005.1"/>
</dbReference>
<gene>
    <name evidence="1" type="primary">icmW</name>
    <name evidence="1" type="ORF">Lgee_2209</name>
</gene>
<name>A0A0W0TLP1_9GAMM</name>
<dbReference type="PATRIC" id="fig|45065.4.peg.2399"/>
<protein>
    <submittedName>
        <fullName evidence="1">Intracellular multiplication protein IcmW</fullName>
    </submittedName>
</protein>
<dbReference type="AlphaFoldDB" id="A0A0W0TLP1"/>